<dbReference type="GO" id="GO:0004497">
    <property type="term" value="F:monooxygenase activity"/>
    <property type="evidence" value="ECO:0007669"/>
    <property type="project" value="UniProtKB-KW"/>
</dbReference>
<keyword evidence="2" id="KW-0503">Monooxygenase</keyword>
<keyword evidence="3" id="KW-1185">Reference proteome</keyword>
<protein>
    <submittedName>
        <fullName evidence="2">Heme-degrading monooxygenase HmoA</fullName>
    </submittedName>
</protein>
<sequence length="105" mass="11463">MSADAHDDSPVVLINIFKCDARRQDELIEHLTALAQVQRALPGFVSATLHRGLNGRVVANHAVWASATDWKVMTRHPSVVATMGPILAIATFEPHLYEPGEVLKA</sequence>
<dbReference type="RefSeq" id="WP_184271926.1">
    <property type="nucleotide sequence ID" value="NZ_JACHKY010000005.1"/>
</dbReference>
<dbReference type="Proteomes" id="UP000539957">
    <property type="component" value="Unassembled WGS sequence"/>
</dbReference>
<organism evidence="2 3">
    <name type="scientific">Brevundimonas bullata</name>
    <dbReference type="NCBI Taxonomy" id="13160"/>
    <lineage>
        <taxon>Bacteria</taxon>
        <taxon>Pseudomonadati</taxon>
        <taxon>Pseudomonadota</taxon>
        <taxon>Alphaproteobacteria</taxon>
        <taxon>Caulobacterales</taxon>
        <taxon>Caulobacteraceae</taxon>
        <taxon>Brevundimonas</taxon>
    </lineage>
</organism>
<dbReference type="InterPro" id="IPR007138">
    <property type="entry name" value="ABM_dom"/>
</dbReference>
<dbReference type="SUPFAM" id="SSF54909">
    <property type="entry name" value="Dimeric alpha+beta barrel"/>
    <property type="match status" value="1"/>
</dbReference>
<dbReference type="AlphaFoldDB" id="A0A7W7IS13"/>
<evidence type="ECO:0000313" key="2">
    <source>
        <dbReference type="EMBL" id="MBB4799167.1"/>
    </source>
</evidence>
<dbReference type="EMBL" id="JACHKY010000005">
    <property type="protein sequence ID" value="MBB4799167.1"/>
    <property type="molecule type" value="Genomic_DNA"/>
</dbReference>
<gene>
    <name evidence="2" type="ORF">HNP32_002923</name>
</gene>
<dbReference type="InterPro" id="IPR011008">
    <property type="entry name" value="Dimeric_a/b-barrel"/>
</dbReference>
<evidence type="ECO:0000259" key="1">
    <source>
        <dbReference type="Pfam" id="PF03992"/>
    </source>
</evidence>
<reference evidence="2 3" key="1">
    <citation type="submission" date="2020-08" db="EMBL/GenBank/DDBJ databases">
        <title>Functional genomics of gut bacteria from endangered species of beetles.</title>
        <authorList>
            <person name="Carlos-Shanley C."/>
        </authorList>
    </citation>
    <scope>NUCLEOTIDE SEQUENCE [LARGE SCALE GENOMIC DNA]</scope>
    <source>
        <strain evidence="2 3">S00123</strain>
    </source>
</reference>
<feature type="domain" description="ABM" evidence="1">
    <location>
        <begin position="10"/>
        <end position="81"/>
    </location>
</feature>
<name>A0A7W7IS13_9CAUL</name>
<evidence type="ECO:0000313" key="3">
    <source>
        <dbReference type="Proteomes" id="UP000539957"/>
    </source>
</evidence>
<dbReference type="Gene3D" id="3.30.70.100">
    <property type="match status" value="1"/>
</dbReference>
<keyword evidence="2" id="KW-0560">Oxidoreductase</keyword>
<comment type="caution">
    <text evidence="2">The sequence shown here is derived from an EMBL/GenBank/DDBJ whole genome shotgun (WGS) entry which is preliminary data.</text>
</comment>
<dbReference type="Pfam" id="PF03992">
    <property type="entry name" value="ABM"/>
    <property type="match status" value="1"/>
</dbReference>
<accession>A0A7W7IS13</accession>
<proteinExistence type="predicted"/>